<gene>
    <name evidence="1" type="ORF">FHW36_10540</name>
</gene>
<dbReference type="EMBL" id="VIWO01000005">
    <property type="protein sequence ID" value="TWF39603.1"/>
    <property type="molecule type" value="Genomic_DNA"/>
</dbReference>
<comment type="caution">
    <text evidence="1">The sequence shown here is derived from an EMBL/GenBank/DDBJ whole genome shotgun (WGS) entry which is preliminary data.</text>
</comment>
<proteinExistence type="predicted"/>
<organism evidence="1 2">
    <name type="scientific">Chitinophaga polysaccharea</name>
    <dbReference type="NCBI Taxonomy" id="1293035"/>
    <lineage>
        <taxon>Bacteria</taxon>
        <taxon>Pseudomonadati</taxon>
        <taxon>Bacteroidota</taxon>
        <taxon>Chitinophagia</taxon>
        <taxon>Chitinophagales</taxon>
        <taxon>Chitinophagaceae</taxon>
        <taxon>Chitinophaga</taxon>
    </lineage>
</organism>
<evidence type="ECO:0000313" key="1">
    <source>
        <dbReference type="EMBL" id="TWF39603.1"/>
    </source>
</evidence>
<dbReference type="Pfam" id="PF14022">
    <property type="entry name" value="DUF4238"/>
    <property type="match status" value="1"/>
</dbReference>
<dbReference type="OrthoDB" id="669645at2"/>
<dbReference type="AlphaFoldDB" id="A0A561PNA6"/>
<accession>A0A561PNA6</accession>
<evidence type="ECO:0000313" key="2">
    <source>
        <dbReference type="Proteomes" id="UP000320811"/>
    </source>
</evidence>
<protein>
    <submittedName>
        <fullName evidence="1">Uncharacterized protein DUF4238</fullName>
    </submittedName>
</protein>
<dbReference type="RefSeq" id="WP_145670802.1">
    <property type="nucleotide sequence ID" value="NZ_VIWO01000005.1"/>
</dbReference>
<sequence>MKNEPNKKHHYVPVCYLKGFSENGKSLFVYNKNKNKSYSQSTKNVGCEEDLYTVKDKFIAKEKMPTWDEKYFEKQFFSSGIEAEYGIQLANIKEKATRWILNPNKDAVLTSLEKEELSLSIVVQFLRLPEVSERFYKMYNSANRKRLDLINAFFKAENPEWKDSMDLVQTNEDREQKAVIHAQIYTSQQLLDEGREILLKKAWGFMVSSSNDLYTSDYPIATISQIPNQPFVFQGLGMKGAQVLFPLASNILLSMYDVECFDNKNFALDSFVPLTNRMRDRNNLYQYAFANRDVYSARNDFSVIVTAIKENGGKPLNLQRPGVTVA</sequence>
<dbReference type="InterPro" id="IPR025332">
    <property type="entry name" value="DUF4238"/>
</dbReference>
<keyword evidence="2" id="KW-1185">Reference proteome</keyword>
<reference evidence="1 2" key="1">
    <citation type="submission" date="2019-06" db="EMBL/GenBank/DDBJ databases">
        <title>Sorghum-associated microbial communities from plants grown in Nebraska, USA.</title>
        <authorList>
            <person name="Schachtman D."/>
        </authorList>
    </citation>
    <scope>NUCLEOTIDE SEQUENCE [LARGE SCALE GENOMIC DNA]</scope>
    <source>
        <strain evidence="1 2">1209</strain>
    </source>
</reference>
<dbReference type="Proteomes" id="UP000320811">
    <property type="component" value="Unassembled WGS sequence"/>
</dbReference>
<name>A0A561PNA6_9BACT</name>